<name>A0A9W9GBB1_9EURO</name>
<dbReference type="AlphaFoldDB" id="A0A9W9GBB1"/>
<evidence type="ECO:0000313" key="6">
    <source>
        <dbReference type="EMBL" id="KAJ5115709.1"/>
    </source>
</evidence>
<dbReference type="EMBL" id="JAPQKH010000001">
    <property type="protein sequence ID" value="KAJ5115709.1"/>
    <property type="molecule type" value="Genomic_DNA"/>
</dbReference>
<evidence type="ECO:0000256" key="3">
    <source>
        <dbReference type="PROSITE-ProRule" id="PRU00023"/>
    </source>
</evidence>
<dbReference type="PANTHER" id="PTHR24198">
    <property type="entry name" value="ANKYRIN REPEAT AND PROTEIN KINASE DOMAIN-CONTAINING PROTEIN"/>
    <property type="match status" value="1"/>
</dbReference>
<feature type="repeat" description="ANK" evidence="3">
    <location>
        <begin position="281"/>
        <end position="313"/>
    </location>
</feature>
<dbReference type="InterPro" id="IPR036770">
    <property type="entry name" value="Ankyrin_rpt-contain_sf"/>
</dbReference>
<reference evidence="6" key="2">
    <citation type="journal article" date="2023" name="IMA Fungus">
        <title>Comparative genomic study of the Penicillium genus elucidates a diverse pangenome and 15 lateral gene transfer events.</title>
        <authorList>
            <person name="Petersen C."/>
            <person name="Sorensen T."/>
            <person name="Nielsen M.R."/>
            <person name="Sondergaard T.E."/>
            <person name="Sorensen J.L."/>
            <person name="Fitzpatrick D.A."/>
            <person name="Frisvad J.C."/>
            <person name="Nielsen K.L."/>
        </authorList>
    </citation>
    <scope>NUCLEOTIDE SEQUENCE</scope>
    <source>
        <strain evidence="6">IBT 30069</strain>
    </source>
</reference>
<dbReference type="Pfam" id="PF00023">
    <property type="entry name" value="Ank"/>
    <property type="match status" value="1"/>
</dbReference>
<dbReference type="SUPFAM" id="SSF57959">
    <property type="entry name" value="Leucine zipper domain"/>
    <property type="match status" value="1"/>
</dbReference>
<evidence type="ECO:0000256" key="2">
    <source>
        <dbReference type="ARBA" id="ARBA00023043"/>
    </source>
</evidence>
<proteinExistence type="predicted"/>
<dbReference type="InterPro" id="IPR004827">
    <property type="entry name" value="bZIP"/>
</dbReference>
<feature type="region of interest" description="Disordered" evidence="4">
    <location>
        <begin position="114"/>
        <end position="153"/>
    </location>
</feature>
<evidence type="ECO:0000259" key="5">
    <source>
        <dbReference type="PROSITE" id="PS00036"/>
    </source>
</evidence>
<feature type="compositionally biased region" description="Basic residues" evidence="4">
    <location>
        <begin position="13"/>
        <end position="27"/>
    </location>
</feature>
<keyword evidence="2 3" id="KW-0040">ANK repeat</keyword>
<sequence>MDDNFQFMSDKANRRRTQNRLAQRKYREKKRRITGNYAVQTCQETAEILNIISQPTPNTNDSDSSVNPLVTVANTLPGLTGVMSPDEIPVVNTRSEPTDNFDFNFDPISQLLGGSNDQPFLPLSDQSHGSVDDRPSHRMIPDSDIRPDNPGSQIKQSRNAEAMFGLITSARSDKGWISTLHIAAQKGHENIIRVLLLRSNSDVNKQDSDGRTPLMHAIIENHNSVVHLLLSHGAIIGLFDCDGRSALHWAVLYQRTDILHGLLEHRAKHEQSLDIDAPDSTGWTPLHMSVTRAFEDGVLILLQEGADINAIAHKCPYTGKVMPSVDRQS</sequence>
<dbReference type="InterPro" id="IPR002110">
    <property type="entry name" value="Ankyrin_rpt"/>
</dbReference>
<protein>
    <recommendedName>
        <fullName evidence="5">BZIP domain-containing protein</fullName>
    </recommendedName>
</protein>
<feature type="region of interest" description="Disordered" evidence="4">
    <location>
        <begin position="1"/>
        <end position="27"/>
    </location>
</feature>
<dbReference type="CDD" id="cd14688">
    <property type="entry name" value="bZIP_YAP"/>
    <property type="match status" value="1"/>
</dbReference>
<dbReference type="Pfam" id="PF12796">
    <property type="entry name" value="Ank_2"/>
    <property type="match status" value="1"/>
</dbReference>
<dbReference type="SUPFAM" id="SSF48403">
    <property type="entry name" value="Ankyrin repeat"/>
    <property type="match status" value="1"/>
</dbReference>
<dbReference type="Proteomes" id="UP001149165">
    <property type="component" value="Unassembled WGS sequence"/>
</dbReference>
<dbReference type="PROSITE" id="PS50088">
    <property type="entry name" value="ANK_REPEAT"/>
    <property type="match status" value="3"/>
</dbReference>
<feature type="repeat" description="ANK" evidence="3">
    <location>
        <begin position="209"/>
        <end position="241"/>
    </location>
</feature>
<organism evidence="6 7">
    <name type="scientific">Penicillium angulare</name>
    <dbReference type="NCBI Taxonomy" id="116970"/>
    <lineage>
        <taxon>Eukaryota</taxon>
        <taxon>Fungi</taxon>
        <taxon>Dikarya</taxon>
        <taxon>Ascomycota</taxon>
        <taxon>Pezizomycotina</taxon>
        <taxon>Eurotiomycetes</taxon>
        <taxon>Eurotiomycetidae</taxon>
        <taxon>Eurotiales</taxon>
        <taxon>Aspergillaceae</taxon>
        <taxon>Penicillium</taxon>
    </lineage>
</organism>
<gene>
    <name evidence="6" type="ORF">N7456_000057</name>
</gene>
<reference evidence="6" key="1">
    <citation type="submission" date="2022-11" db="EMBL/GenBank/DDBJ databases">
        <authorList>
            <person name="Petersen C."/>
        </authorList>
    </citation>
    <scope>NUCLEOTIDE SEQUENCE</scope>
    <source>
        <strain evidence="6">IBT 30069</strain>
    </source>
</reference>
<feature type="compositionally biased region" description="Polar residues" evidence="4">
    <location>
        <begin position="114"/>
        <end position="129"/>
    </location>
</feature>
<dbReference type="GO" id="GO:0003700">
    <property type="term" value="F:DNA-binding transcription factor activity"/>
    <property type="evidence" value="ECO:0007669"/>
    <property type="project" value="InterPro"/>
</dbReference>
<dbReference type="PROSITE" id="PS50297">
    <property type="entry name" value="ANK_REP_REGION"/>
    <property type="match status" value="2"/>
</dbReference>
<feature type="domain" description="BZIP" evidence="5">
    <location>
        <begin position="14"/>
        <end position="29"/>
    </location>
</feature>
<dbReference type="PROSITE" id="PS00036">
    <property type="entry name" value="BZIP_BASIC"/>
    <property type="match status" value="1"/>
</dbReference>
<keyword evidence="7" id="KW-1185">Reference proteome</keyword>
<feature type="compositionally biased region" description="Basic and acidic residues" evidence="4">
    <location>
        <begin position="130"/>
        <end position="147"/>
    </location>
</feature>
<dbReference type="Gene3D" id="1.25.40.20">
    <property type="entry name" value="Ankyrin repeat-containing domain"/>
    <property type="match status" value="2"/>
</dbReference>
<dbReference type="InterPro" id="IPR046347">
    <property type="entry name" value="bZIP_sf"/>
</dbReference>
<accession>A0A9W9GBB1</accession>
<evidence type="ECO:0000256" key="1">
    <source>
        <dbReference type="ARBA" id="ARBA00022737"/>
    </source>
</evidence>
<evidence type="ECO:0000313" key="7">
    <source>
        <dbReference type="Proteomes" id="UP001149165"/>
    </source>
</evidence>
<feature type="repeat" description="ANK" evidence="3">
    <location>
        <begin position="175"/>
        <end position="208"/>
    </location>
</feature>
<evidence type="ECO:0000256" key="4">
    <source>
        <dbReference type="SAM" id="MobiDB-lite"/>
    </source>
</evidence>
<dbReference type="OrthoDB" id="366390at2759"/>
<dbReference type="SMART" id="SM00248">
    <property type="entry name" value="ANK"/>
    <property type="match status" value="4"/>
</dbReference>
<keyword evidence="1" id="KW-0677">Repeat</keyword>
<dbReference type="PANTHER" id="PTHR24198:SF165">
    <property type="entry name" value="ANKYRIN REPEAT-CONTAINING PROTEIN-RELATED"/>
    <property type="match status" value="1"/>
</dbReference>
<comment type="caution">
    <text evidence="6">The sequence shown here is derived from an EMBL/GenBank/DDBJ whole genome shotgun (WGS) entry which is preliminary data.</text>
</comment>